<accession>A0ABN7V4G0</accession>
<reference evidence="2 3" key="1">
    <citation type="submission" date="2021-06" db="EMBL/GenBank/DDBJ databases">
        <authorList>
            <person name="Kallberg Y."/>
            <person name="Tangrot J."/>
            <person name="Rosling A."/>
        </authorList>
    </citation>
    <scope>NUCLEOTIDE SEQUENCE [LARGE SCALE GENOMIC DNA]</scope>
    <source>
        <strain evidence="2 3">120-4 pot B 10/14</strain>
    </source>
</reference>
<evidence type="ECO:0000313" key="2">
    <source>
        <dbReference type="EMBL" id="CAG8725045.1"/>
    </source>
</evidence>
<feature type="compositionally biased region" description="Basic and acidic residues" evidence="1">
    <location>
        <begin position="1"/>
        <end position="12"/>
    </location>
</feature>
<protein>
    <submittedName>
        <fullName evidence="2">1516_t:CDS:1</fullName>
    </submittedName>
</protein>
<gene>
    <name evidence="2" type="ORF">GMARGA_LOCUS13858</name>
</gene>
<feature type="compositionally biased region" description="Low complexity" evidence="1">
    <location>
        <begin position="13"/>
        <end position="28"/>
    </location>
</feature>
<dbReference type="EMBL" id="CAJVQB010008958">
    <property type="protein sequence ID" value="CAG8725045.1"/>
    <property type="molecule type" value="Genomic_DNA"/>
</dbReference>
<evidence type="ECO:0000313" key="3">
    <source>
        <dbReference type="Proteomes" id="UP000789901"/>
    </source>
</evidence>
<evidence type="ECO:0000256" key="1">
    <source>
        <dbReference type="SAM" id="MobiDB-lite"/>
    </source>
</evidence>
<comment type="caution">
    <text evidence="2">The sequence shown here is derived from an EMBL/GenBank/DDBJ whole genome shotgun (WGS) entry which is preliminary data.</text>
</comment>
<organism evidence="2 3">
    <name type="scientific">Gigaspora margarita</name>
    <dbReference type="NCBI Taxonomy" id="4874"/>
    <lineage>
        <taxon>Eukaryota</taxon>
        <taxon>Fungi</taxon>
        <taxon>Fungi incertae sedis</taxon>
        <taxon>Mucoromycota</taxon>
        <taxon>Glomeromycotina</taxon>
        <taxon>Glomeromycetes</taxon>
        <taxon>Diversisporales</taxon>
        <taxon>Gigasporaceae</taxon>
        <taxon>Gigaspora</taxon>
    </lineage>
</organism>
<feature type="non-terminal residue" evidence="2">
    <location>
        <position position="1"/>
    </location>
</feature>
<feature type="region of interest" description="Disordered" evidence="1">
    <location>
        <begin position="1"/>
        <end position="28"/>
    </location>
</feature>
<proteinExistence type="predicted"/>
<keyword evidence="3" id="KW-1185">Reference proteome</keyword>
<dbReference type="Proteomes" id="UP000789901">
    <property type="component" value="Unassembled WGS sequence"/>
</dbReference>
<name>A0ABN7V4G0_GIGMA</name>
<sequence length="59" mass="6758">FDLPKQPKELPKPEISTTTLTTRPPSTTLSSQTKITFIRTTLKHQNQYLILMLVAQFVD</sequence>